<dbReference type="EMBL" id="AORC01000019">
    <property type="protein sequence ID" value="EYT48081.1"/>
    <property type="molecule type" value="Genomic_DNA"/>
</dbReference>
<evidence type="ECO:0008006" key="3">
    <source>
        <dbReference type="Google" id="ProtNLM"/>
    </source>
</evidence>
<reference evidence="1 2" key="1">
    <citation type="journal article" date="2013" name="Genome Announc.">
        <title>Draft genome sequence of an Actinobacterium, Brachybacterium muris strain UCD-AY4.</title>
        <authorList>
            <person name="Lo J.R."/>
            <person name="Lang J.M."/>
            <person name="Darling A.E."/>
            <person name="Eisen J.A."/>
            <person name="Coil D.A."/>
        </authorList>
    </citation>
    <scope>NUCLEOTIDE SEQUENCE [LARGE SCALE GENOMIC DNA]</scope>
    <source>
        <strain evidence="1 2">UCD-AY4</strain>
    </source>
</reference>
<proteinExistence type="predicted"/>
<protein>
    <recommendedName>
        <fullName evidence="3">DUF4259 domain-containing protein</fullName>
    </recommendedName>
</protein>
<keyword evidence="2" id="KW-1185">Reference proteome</keyword>
<gene>
    <name evidence="1" type="ORF">D641_0113485</name>
</gene>
<evidence type="ECO:0000313" key="1">
    <source>
        <dbReference type="EMBL" id="EYT48081.1"/>
    </source>
</evidence>
<dbReference type="RefSeq" id="WP_017824028.1">
    <property type="nucleotide sequence ID" value="NZ_AORC01000019.1"/>
</dbReference>
<evidence type="ECO:0000313" key="2">
    <source>
        <dbReference type="Proteomes" id="UP000019754"/>
    </source>
</evidence>
<dbReference type="Proteomes" id="UP000019754">
    <property type="component" value="Unassembled WGS sequence"/>
</dbReference>
<name>A0A022KRF7_9MICO</name>
<accession>A0A022KRF7</accession>
<dbReference type="OrthoDB" id="8914041at2"/>
<dbReference type="HOGENOM" id="CLU_1084491_0_0_11"/>
<sequence>MGTWGTGIFDNDDAGDVREEFRDLIAAGKSADEATAGLVESYGAADVDLEDHDFWLALAATQHSPGHVGTGVIERAITIIDDPAELERWDPSDARRRRAALKKLRSRLQKKPRSPKRLRARRGVDTALEEGQHLLFDTGTRVLLLRVLGVSTDKGGRYPFVMLLDWDGTEASLEQAHRLPGRLDPGKNRREGERMGIKLIGEPDDPPSLRILANVSDEDTPTSRRTIDDTRPHANWVAGWVPRWSQVDEFLQERGV</sequence>
<dbReference type="AlphaFoldDB" id="A0A022KRF7"/>
<organism evidence="1 2">
    <name type="scientific">Brachybacterium muris UCD-AY4</name>
    <dbReference type="NCBI Taxonomy" id="1249481"/>
    <lineage>
        <taxon>Bacteria</taxon>
        <taxon>Bacillati</taxon>
        <taxon>Actinomycetota</taxon>
        <taxon>Actinomycetes</taxon>
        <taxon>Micrococcales</taxon>
        <taxon>Dermabacteraceae</taxon>
        <taxon>Brachybacterium</taxon>
    </lineage>
</organism>
<comment type="caution">
    <text evidence="1">The sequence shown here is derived from an EMBL/GenBank/DDBJ whole genome shotgun (WGS) entry which is preliminary data.</text>
</comment>